<organism evidence="5 6">
    <name type="scientific">Yoonia sediminilitoris</name>
    <dbReference type="NCBI Taxonomy" id="1286148"/>
    <lineage>
        <taxon>Bacteria</taxon>
        <taxon>Pseudomonadati</taxon>
        <taxon>Pseudomonadota</taxon>
        <taxon>Alphaproteobacteria</taxon>
        <taxon>Rhodobacterales</taxon>
        <taxon>Paracoccaceae</taxon>
        <taxon>Yoonia</taxon>
    </lineage>
</organism>
<dbReference type="InterPro" id="IPR005000">
    <property type="entry name" value="Aldolase/citrate-lyase_domain"/>
</dbReference>
<dbReference type="Gene3D" id="3.20.20.60">
    <property type="entry name" value="Phosphoenolpyruvate-binding domains"/>
    <property type="match status" value="1"/>
</dbReference>
<dbReference type="GO" id="GO:0016832">
    <property type="term" value="F:aldehyde-lyase activity"/>
    <property type="evidence" value="ECO:0007669"/>
    <property type="project" value="TreeGrafter"/>
</dbReference>
<feature type="domain" description="HpcH/HpaI aldolase/citrate lyase" evidence="4">
    <location>
        <begin position="24"/>
        <end position="207"/>
    </location>
</feature>
<proteinExistence type="inferred from homology"/>
<dbReference type="RefSeq" id="WP_168769574.1">
    <property type="nucleotide sequence ID" value="NZ_QBUD01000030.1"/>
</dbReference>
<evidence type="ECO:0000313" key="5">
    <source>
        <dbReference type="EMBL" id="PUB09499.1"/>
    </source>
</evidence>
<accession>A0A2T6K4B9</accession>
<keyword evidence="2" id="KW-0479">Metal-binding</keyword>
<dbReference type="GO" id="GO:0005737">
    <property type="term" value="C:cytoplasm"/>
    <property type="evidence" value="ECO:0007669"/>
    <property type="project" value="TreeGrafter"/>
</dbReference>
<name>A0A2T6K4B9_9RHOB</name>
<evidence type="ECO:0000256" key="2">
    <source>
        <dbReference type="ARBA" id="ARBA00022723"/>
    </source>
</evidence>
<gene>
    <name evidence="5" type="ORF">C8N45_13014</name>
</gene>
<keyword evidence="3" id="KW-0456">Lyase</keyword>
<evidence type="ECO:0000259" key="4">
    <source>
        <dbReference type="Pfam" id="PF03328"/>
    </source>
</evidence>
<dbReference type="PANTHER" id="PTHR30502">
    <property type="entry name" value="2-KETO-3-DEOXY-L-RHAMNONATE ALDOLASE"/>
    <property type="match status" value="1"/>
</dbReference>
<dbReference type="InterPro" id="IPR050251">
    <property type="entry name" value="HpcH-HpaI_aldolase"/>
</dbReference>
<dbReference type="Proteomes" id="UP000244523">
    <property type="component" value="Unassembled WGS sequence"/>
</dbReference>
<dbReference type="EMBL" id="QBUD01000030">
    <property type="protein sequence ID" value="PUB09499.1"/>
    <property type="molecule type" value="Genomic_DNA"/>
</dbReference>
<sequence length="254" mass="27047">MMLKEKLASRTRRLSCEVCIIPSATVAQAVASTGIDIIVIDREHAATNNETLHAMIAATQGTDCSPMVRVIDHNPANVKLALDLGAEAIMFPLVRTPDEAAACVASVRYPPNGIRGWGAFVAHSRWDVAPLDYLATFGDKIVCCLLIETVEALDNIDAIFAVDGVDMAFVAPFDLSTSLGISGEFGNPVFIDAVRKIEVAAKTANIPLGGGPANTKAEIDDLFSRGYRIVGGFDILQLKRVVSEMVAAVKSCSE</sequence>
<dbReference type="PANTHER" id="PTHR30502:SF0">
    <property type="entry name" value="PHOSPHOENOLPYRUVATE CARBOXYLASE FAMILY PROTEIN"/>
    <property type="match status" value="1"/>
</dbReference>
<protein>
    <submittedName>
        <fullName evidence="5">4-hydroxy-2-oxoheptanedioate aldolase</fullName>
    </submittedName>
</protein>
<comment type="caution">
    <text evidence="5">The sequence shown here is derived from an EMBL/GenBank/DDBJ whole genome shotgun (WGS) entry which is preliminary data.</text>
</comment>
<dbReference type="InterPro" id="IPR040442">
    <property type="entry name" value="Pyrv_kinase-like_dom_sf"/>
</dbReference>
<evidence type="ECO:0000256" key="3">
    <source>
        <dbReference type="ARBA" id="ARBA00023239"/>
    </source>
</evidence>
<comment type="similarity">
    <text evidence="1">Belongs to the HpcH/HpaI aldolase family.</text>
</comment>
<dbReference type="Pfam" id="PF03328">
    <property type="entry name" value="HpcH_HpaI"/>
    <property type="match status" value="1"/>
</dbReference>
<evidence type="ECO:0000313" key="6">
    <source>
        <dbReference type="Proteomes" id="UP000244523"/>
    </source>
</evidence>
<dbReference type="AlphaFoldDB" id="A0A2T6K4B9"/>
<reference evidence="5 6" key="1">
    <citation type="submission" date="2018-04" db="EMBL/GenBank/DDBJ databases">
        <title>Genomic Encyclopedia of Archaeal and Bacterial Type Strains, Phase II (KMG-II): from individual species to whole genera.</title>
        <authorList>
            <person name="Goeker M."/>
        </authorList>
    </citation>
    <scope>NUCLEOTIDE SEQUENCE [LARGE SCALE GENOMIC DNA]</scope>
    <source>
        <strain evidence="5 6">DSM 29955</strain>
    </source>
</reference>
<dbReference type="GO" id="GO:0046872">
    <property type="term" value="F:metal ion binding"/>
    <property type="evidence" value="ECO:0007669"/>
    <property type="project" value="UniProtKB-KW"/>
</dbReference>
<dbReference type="SUPFAM" id="SSF51621">
    <property type="entry name" value="Phosphoenolpyruvate/pyruvate domain"/>
    <property type="match status" value="1"/>
</dbReference>
<dbReference type="InterPro" id="IPR015813">
    <property type="entry name" value="Pyrv/PenolPyrv_kinase-like_dom"/>
</dbReference>
<keyword evidence="6" id="KW-1185">Reference proteome</keyword>
<evidence type="ECO:0000256" key="1">
    <source>
        <dbReference type="ARBA" id="ARBA00005568"/>
    </source>
</evidence>